<sequence>MAKILVTLATLFVLFLTCTRSQLTPVPKNQFVNGLVIGNPSNKHHLHFTFDLTCVDCASWYRTKGAAILDMLSNSSQIYGTINVFPLPYHIAAFDASMAALLVREKKSNADALKLYGNMFQNQQPLSNARTAMLTRDQIRDSIYKEYLRDFGISENDWKTHYNDVDANLETRAEFKFACYQSITGTPFFQANGVVIPDGYDKDAKAWIAFFSDLDNGFAHRSNNPIQM</sequence>
<feature type="chain" id="PRO_5030873958" description="Thioredoxin-like fold domain-containing protein" evidence="1">
    <location>
        <begin position="22"/>
        <end position="228"/>
    </location>
</feature>
<evidence type="ECO:0000313" key="3">
    <source>
        <dbReference type="EMBL" id="CAD9078105.1"/>
    </source>
</evidence>
<dbReference type="PANTHER" id="PTHR33875">
    <property type="entry name" value="OS09G0542200 PROTEIN"/>
    <property type="match status" value="1"/>
</dbReference>
<dbReference type="InterPro" id="IPR012336">
    <property type="entry name" value="Thioredoxin-like_fold"/>
</dbReference>
<organism evidence="3">
    <name type="scientific">Percolomonas cosmopolitus</name>
    <dbReference type="NCBI Taxonomy" id="63605"/>
    <lineage>
        <taxon>Eukaryota</taxon>
        <taxon>Discoba</taxon>
        <taxon>Heterolobosea</taxon>
        <taxon>Tetramitia</taxon>
        <taxon>Eutetramitia</taxon>
        <taxon>Percolomonadidae</taxon>
        <taxon>Percolomonas</taxon>
    </lineage>
</organism>
<feature type="signal peptide" evidence="1">
    <location>
        <begin position="1"/>
        <end position="21"/>
    </location>
</feature>
<accession>A0A7S1KME3</accession>
<name>A0A7S1KME3_9EUKA</name>
<dbReference type="SUPFAM" id="SSF52833">
    <property type="entry name" value="Thioredoxin-like"/>
    <property type="match status" value="1"/>
</dbReference>
<dbReference type="Pfam" id="PF13462">
    <property type="entry name" value="Thioredoxin_4"/>
    <property type="match status" value="1"/>
</dbReference>
<dbReference type="Gene3D" id="3.40.30.10">
    <property type="entry name" value="Glutaredoxin"/>
    <property type="match status" value="1"/>
</dbReference>
<gene>
    <name evidence="3" type="ORF">PCOS0759_LOCUS1337</name>
</gene>
<dbReference type="EMBL" id="HBGD01001612">
    <property type="protein sequence ID" value="CAD9078105.1"/>
    <property type="molecule type" value="Transcribed_RNA"/>
</dbReference>
<protein>
    <recommendedName>
        <fullName evidence="2">Thioredoxin-like fold domain-containing protein</fullName>
    </recommendedName>
</protein>
<reference evidence="3" key="1">
    <citation type="submission" date="2021-01" db="EMBL/GenBank/DDBJ databases">
        <authorList>
            <person name="Corre E."/>
            <person name="Pelletier E."/>
            <person name="Niang G."/>
            <person name="Scheremetjew M."/>
            <person name="Finn R."/>
            <person name="Kale V."/>
            <person name="Holt S."/>
            <person name="Cochrane G."/>
            <person name="Meng A."/>
            <person name="Brown T."/>
            <person name="Cohen L."/>
        </authorList>
    </citation>
    <scope>NUCLEOTIDE SEQUENCE</scope>
    <source>
        <strain evidence="3">WS</strain>
    </source>
</reference>
<dbReference type="AlphaFoldDB" id="A0A7S1KME3"/>
<evidence type="ECO:0000259" key="2">
    <source>
        <dbReference type="Pfam" id="PF13462"/>
    </source>
</evidence>
<dbReference type="PANTHER" id="PTHR33875:SF2">
    <property type="entry name" value="ACR183CP"/>
    <property type="match status" value="1"/>
</dbReference>
<proteinExistence type="predicted"/>
<dbReference type="InterPro" id="IPR036249">
    <property type="entry name" value="Thioredoxin-like_sf"/>
</dbReference>
<keyword evidence="1" id="KW-0732">Signal</keyword>
<feature type="domain" description="Thioredoxin-like fold" evidence="2">
    <location>
        <begin position="33"/>
        <end position="196"/>
    </location>
</feature>
<evidence type="ECO:0000256" key="1">
    <source>
        <dbReference type="SAM" id="SignalP"/>
    </source>
</evidence>